<feature type="chain" id="PRO_5017037233" evidence="1">
    <location>
        <begin position="26"/>
        <end position="124"/>
    </location>
</feature>
<dbReference type="RefSeq" id="WP_071888010.1">
    <property type="nucleotide sequence ID" value="NZ_PQUL01000007.1"/>
</dbReference>
<accession>A0A377YZR6</accession>
<dbReference type="EMBL" id="UGMA01000005">
    <property type="protein sequence ID" value="STU56162.1"/>
    <property type="molecule type" value="Genomic_DNA"/>
</dbReference>
<name>A0A377YZR6_KLEPN</name>
<protein>
    <submittedName>
        <fullName evidence="2">Uncharacterized protein</fullName>
    </submittedName>
</protein>
<evidence type="ECO:0000313" key="2">
    <source>
        <dbReference type="EMBL" id="STU56162.1"/>
    </source>
</evidence>
<evidence type="ECO:0000256" key="1">
    <source>
        <dbReference type="SAM" id="SignalP"/>
    </source>
</evidence>
<feature type="signal peptide" evidence="1">
    <location>
        <begin position="1"/>
        <end position="25"/>
    </location>
</feature>
<gene>
    <name evidence="2" type="ORF">NCTC9504_00416</name>
</gene>
<keyword evidence="1" id="KW-0732">Signal</keyword>
<dbReference type="Proteomes" id="UP000254020">
    <property type="component" value="Unassembled WGS sequence"/>
</dbReference>
<reference evidence="2 3" key="1">
    <citation type="submission" date="2018-06" db="EMBL/GenBank/DDBJ databases">
        <authorList>
            <consortium name="Pathogen Informatics"/>
            <person name="Doyle S."/>
        </authorList>
    </citation>
    <scope>NUCLEOTIDE SEQUENCE [LARGE SCALE GENOMIC DNA]</scope>
    <source>
        <strain evidence="2 3">NCTC9504</strain>
    </source>
</reference>
<organism evidence="2 3">
    <name type="scientific">Klebsiella pneumoniae subsp. pneumoniae</name>
    <dbReference type="NCBI Taxonomy" id="72407"/>
    <lineage>
        <taxon>Bacteria</taxon>
        <taxon>Pseudomonadati</taxon>
        <taxon>Pseudomonadota</taxon>
        <taxon>Gammaproteobacteria</taxon>
        <taxon>Enterobacterales</taxon>
        <taxon>Enterobacteriaceae</taxon>
        <taxon>Klebsiella/Raoultella group</taxon>
        <taxon>Klebsiella</taxon>
        <taxon>Klebsiella pneumoniae complex</taxon>
    </lineage>
</organism>
<proteinExistence type="predicted"/>
<sequence length="124" mass="13750">MKITSYMCKLVLVIILSVFSLQGLASESPIKVDVGGDKMKIGPNYLPIWSYNITSIENEVVITSIVVNRGNCLPSIAGRVNNMNKRLGYGETFTFTIPTNKDYTQCKPLELIIGTPNGSLKYTW</sequence>
<dbReference type="AlphaFoldDB" id="A0A377YZR6"/>
<evidence type="ECO:0000313" key="3">
    <source>
        <dbReference type="Proteomes" id="UP000254020"/>
    </source>
</evidence>